<keyword evidence="2" id="KW-1185">Reference proteome</keyword>
<dbReference type="Proteomes" id="UP000634139">
    <property type="component" value="Unassembled WGS sequence"/>
</dbReference>
<reference evidence="1" key="2">
    <citation type="submission" date="2020-09" db="EMBL/GenBank/DDBJ databases">
        <authorList>
            <person name="Sun Q."/>
            <person name="Kim S."/>
        </authorList>
    </citation>
    <scope>NUCLEOTIDE SEQUENCE</scope>
    <source>
        <strain evidence="1">KCTC 32422</strain>
    </source>
</reference>
<evidence type="ECO:0000313" key="2">
    <source>
        <dbReference type="Proteomes" id="UP000634139"/>
    </source>
</evidence>
<sequence>MRDPSDTLSDEGKHIMNIANEILETDIDAAKLNAFVSKAQSAYKLYKTAAMESAANCYLLWHFAASEAAEDFARAWFDAKLDDYNAEVDRFNNALPDLEARVAAYLADDSKDISAEEFAKIEVYLGYSKEDWGKAAKVKAEAREGASPFTIVVKFVFEFDRAADASNVSRYAKVLEYIHEHRDQLDSMTEDAIIALLKKAGGFEAALDIARGNAPENSISANNKDANAAGSDAEADAKRNEKVSAIKKAISHAVPVADLNYVPKFARDGYVFLIGRKVDDQVAIYGELEASENEAKSLVLKVDTDVLGGLNPFAEFAAKVCEIGTMVRDGKKSIYTADGTSSGEHLKVARTYVLRDDERGTFVQVSARYTDTSAVIIARPKPEIDIGPIPSGQFLMLPTERREDDTVTKTGKDLAKQVSSIGDRIMFGMTAIAGTEDAPLIWQIVPNGKAVEQCEKEPRFCWTLASKEKHQPVCIESFNAKFTTELRKTAVQSIYEAYIGNWQKAKKDEDKTFLPITLSYNGLSLSFAHAKHKSYLVPLGAEEQPMVTLALRPRDIADLFKLLAEQNTDSFVMKADPNGLLMVRWSDKFGEYEIYLPTVNEKGGLKDRCLTVLSCLI</sequence>
<name>A0A918RCL0_9SPHN</name>
<dbReference type="AlphaFoldDB" id="A0A918RCL0"/>
<protein>
    <submittedName>
        <fullName evidence="1">Uncharacterized protein</fullName>
    </submittedName>
</protein>
<comment type="caution">
    <text evidence="1">The sequence shown here is derived from an EMBL/GenBank/DDBJ whole genome shotgun (WGS) entry which is preliminary data.</text>
</comment>
<reference evidence="1" key="1">
    <citation type="journal article" date="2014" name="Int. J. Syst. Evol. Microbiol.">
        <title>Complete genome sequence of Corynebacterium casei LMG S-19264T (=DSM 44701T), isolated from a smear-ripened cheese.</title>
        <authorList>
            <consortium name="US DOE Joint Genome Institute (JGI-PGF)"/>
            <person name="Walter F."/>
            <person name="Albersmeier A."/>
            <person name="Kalinowski J."/>
            <person name="Ruckert C."/>
        </authorList>
    </citation>
    <scope>NUCLEOTIDE SEQUENCE</scope>
    <source>
        <strain evidence="1">KCTC 32422</strain>
    </source>
</reference>
<organism evidence="1 2">
    <name type="scientific">Novosphingobium arvoryzae</name>
    <dbReference type="NCBI Taxonomy" id="1256514"/>
    <lineage>
        <taxon>Bacteria</taxon>
        <taxon>Pseudomonadati</taxon>
        <taxon>Pseudomonadota</taxon>
        <taxon>Alphaproteobacteria</taxon>
        <taxon>Sphingomonadales</taxon>
        <taxon>Sphingomonadaceae</taxon>
        <taxon>Novosphingobium</taxon>
    </lineage>
</organism>
<dbReference type="EMBL" id="BMZD01000002">
    <property type="protein sequence ID" value="GGZ93365.1"/>
    <property type="molecule type" value="Genomic_DNA"/>
</dbReference>
<accession>A0A918RCL0</accession>
<gene>
    <name evidence="1" type="ORF">GCM10011617_11490</name>
</gene>
<evidence type="ECO:0000313" key="1">
    <source>
        <dbReference type="EMBL" id="GGZ93365.1"/>
    </source>
</evidence>
<proteinExistence type="predicted"/>